<dbReference type="Gene3D" id="2.30.110.10">
    <property type="entry name" value="Electron Transport, Fmn-binding Protein, Chain A"/>
    <property type="match status" value="1"/>
</dbReference>
<reference evidence="3 4" key="1">
    <citation type="submission" date="2017-01" db="EMBL/GenBank/DDBJ databases">
        <title>Complete genome of Tateyamaria omphalii DOK1-4 isolated from seawater in Dokdo.</title>
        <authorList>
            <person name="Kim J.H."/>
            <person name="Chi W.-J."/>
        </authorList>
    </citation>
    <scope>NUCLEOTIDE SEQUENCE [LARGE SCALE GENOMIC DNA]</scope>
    <source>
        <strain evidence="3 4">DOK1-4</strain>
    </source>
</reference>
<name>A0A1P8MQR7_9RHOB</name>
<keyword evidence="1" id="KW-0560">Oxidoreductase</keyword>
<dbReference type="InterPro" id="IPR050268">
    <property type="entry name" value="NADH-dep_flavin_reductase"/>
</dbReference>
<dbReference type="KEGG" id="tom:BWR18_00670"/>
<dbReference type="EMBL" id="CP019312">
    <property type="protein sequence ID" value="APX10374.1"/>
    <property type="molecule type" value="Genomic_DNA"/>
</dbReference>
<dbReference type="OrthoDB" id="9792858at2"/>
<dbReference type="InterPro" id="IPR012349">
    <property type="entry name" value="Split_barrel_FMN-bd"/>
</dbReference>
<dbReference type="GO" id="GO:0042602">
    <property type="term" value="F:riboflavin reductase (NADPH) activity"/>
    <property type="evidence" value="ECO:0007669"/>
    <property type="project" value="TreeGrafter"/>
</dbReference>
<accession>A0A1P8MQR7</accession>
<organism evidence="3 4">
    <name type="scientific">Tateyamaria omphalii</name>
    <dbReference type="NCBI Taxonomy" id="299262"/>
    <lineage>
        <taxon>Bacteria</taxon>
        <taxon>Pseudomonadati</taxon>
        <taxon>Pseudomonadota</taxon>
        <taxon>Alphaproteobacteria</taxon>
        <taxon>Rhodobacterales</taxon>
        <taxon>Roseobacteraceae</taxon>
        <taxon>Tateyamaria</taxon>
    </lineage>
</organism>
<sequence>MTMQSPQQPTVFSPDANSSRQLRDAFGKFATGVTVITAPSTDGPIAIVANSFSSVSLDPALVLWSVDRSARRFPYFEAAAHYAIHVLAAEQGDLCKQAARNAHVLDDNPHTLNADGVPLIDHCLARFECRRVAAHDAGDHVIIVGQVQRTEMRDGQPLTFFGGDFGSVTS</sequence>
<dbReference type="STRING" id="299262.BWR18_00670"/>
<proteinExistence type="predicted"/>
<evidence type="ECO:0000259" key="2">
    <source>
        <dbReference type="SMART" id="SM00903"/>
    </source>
</evidence>
<dbReference type="SMART" id="SM00903">
    <property type="entry name" value="Flavin_Reduct"/>
    <property type="match status" value="1"/>
</dbReference>
<dbReference type="Pfam" id="PF01613">
    <property type="entry name" value="Flavin_Reduct"/>
    <property type="match status" value="1"/>
</dbReference>
<protein>
    <submittedName>
        <fullName evidence="3">Flavin oxidoreductase</fullName>
    </submittedName>
</protein>
<dbReference type="GO" id="GO:0010181">
    <property type="term" value="F:FMN binding"/>
    <property type="evidence" value="ECO:0007669"/>
    <property type="project" value="InterPro"/>
</dbReference>
<dbReference type="AlphaFoldDB" id="A0A1P8MQR7"/>
<gene>
    <name evidence="3" type="ORF">BWR18_00670</name>
</gene>
<evidence type="ECO:0000313" key="3">
    <source>
        <dbReference type="EMBL" id="APX10374.1"/>
    </source>
</evidence>
<dbReference type="Proteomes" id="UP000186336">
    <property type="component" value="Chromosome"/>
</dbReference>
<keyword evidence="4" id="KW-1185">Reference proteome</keyword>
<dbReference type="SUPFAM" id="SSF50475">
    <property type="entry name" value="FMN-binding split barrel"/>
    <property type="match status" value="1"/>
</dbReference>
<dbReference type="PANTHER" id="PTHR30466:SF1">
    <property type="entry name" value="FMN REDUCTASE (NADH) RUTF"/>
    <property type="match status" value="1"/>
</dbReference>
<feature type="domain" description="Flavin reductase like" evidence="2">
    <location>
        <begin position="26"/>
        <end position="167"/>
    </location>
</feature>
<dbReference type="PANTHER" id="PTHR30466">
    <property type="entry name" value="FLAVIN REDUCTASE"/>
    <property type="match status" value="1"/>
</dbReference>
<dbReference type="InterPro" id="IPR002563">
    <property type="entry name" value="Flavin_Rdtase-like_dom"/>
</dbReference>
<dbReference type="RefSeq" id="WP_076626213.1">
    <property type="nucleotide sequence ID" value="NZ_CP019312.1"/>
</dbReference>
<evidence type="ECO:0000256" key="1">
    <source>
        <dbReference type="ARBA" id="ARBA00023002"/>
    </source>
</evidence>
<evidence type="ECO:0000313" key="4">
    <source>
        <dbReference type="Proteomes" id="UP000186336"/>
    </source>
</evidence>